<feature type="compositionally biased region" description="Polar residues" evidence="5">
    <location>
        <begin position="435"/>
        <end position="446"/>
    </location>
</feature>
<evidence type="ECO:0000313" key="8">
    <source>
        <dbReference type="Proteomes" id="UP000191024"/>
    </source>
</evidence>
<dbReference type="InterPro" id="IPR006572">
    <property type="entry name" value="Znf_DBF"/>
</dbReference>
<feature type="compositionally biased region" description="Basic and acidic residues" evidence="5">
    <location>
        <begin position="504"/>
        <end position="520"/>
    </location>
</feature>
<feature type="domain" description="DBF4-type" evidence="6">
    <location>
        <begin position="523"/>
        <end position="572"/>
    </location>
</feature>
<sequence length="579" mass="65962">MPIISPVKGTFKTGRAPLKETDTNAKRNVEAVKRKTVERLEQQQLKRAKTVETGQISRRNIEGAVQTNKQNDFKKAVAEQSKVTPRDLAEWQANWRKILRKDTKIYFDNTEVTEPKHKFERRRDILRQGFSSLGATITSFFDTSVTVVITRRTIKDHESLPDTDVLVRAHRRYMKIWNYDKALRFLKNLDVDLEALETSAQQAHPTLSNLLQNEKLYGPSDRDPRARRDDVHYFKYPHVYLYDLWQVWAPLITAEWRPHELSCSDKLPYPDLKPGTFGRCPFVGDGHCNEASSKRIIKRYRRDKYNEEYALHLRLIYQESAQPRQVSTVKESEILLLPHNHPNSKKCYHHILGQLNLEEGKADESIEPLGQKQEASPSNSFASTSLKPPFKTAWKTPALANINIAPTLMRQETEELADDLCRKKSRIPQEIKASGVTQSNEGSASVGNGLGPTKASVTNKSMKSLNRLVVDKKLQPSKPTATTTRESVPMTVSPAVLNADETNDAPKDEKSKEKKTVVKRQDARMGSGYCENCRVKYESLSQHVKSEKHLHFAQDDVNFEAIDSLIEKLAAARAFTGVF</sequence>
<evidence type="ECO:0000256" key="1">
    <source>
        <dbReference type="ARBA" id="ARBA00022723"/>
    </source>
</evidence>
<evidence type="ECO:0000256" key="2">
    <source>
        <dbReference type="ARBA" id="ARBA00022771"/>
    </source>
</evidence>
<dbReference type="GO" id="GO:0031431">
    <property type="term" value="C:Dbf4-dependent protein kinase complex"/>
    <property type="evidence" value="ECO:0007669"/>
    <property type="project" value="TreeGrafter"/>
</dbReference>
<dbReference type="InterPro" id="IPR038545">
    <property type="entry name" value="Znf_DBF_sf"/>
</dbReference>
<evidence type="ECO:0000256" key="3">
    <source>
        <dbReference type="ARBA" id="ARBA00022833"/>
    </source>
</evidence>
<evidence type="ECO:0000313" key="7">
    <source>
        <dbReference type="EMBL" id="SCU99766.1"/>
    </source>
</evidence>
<evidence type="ECO:0000256" key="5">
    <source>
        <dbReference type="SAM" id="MobiDB-lite"/>
    </source>
</evidence>
<feature type="region of interest" description="Disordered" evidence="5">
    <location>
        <begin position="363"/>
        <end position="386"/>
    </location>
</feature>
<dbReference type="GO" id="GO:0043539">
    <property type="term" value="F:protein serine/threonine kinase activator activity"/>
    <property type="evidence" value="ECO:0007669"/>
    <property type="project" value="TreeGrafter"/>
</dbReference>
<dbReference type="PROSITE" id="PS51265">
    <property type="entry name" value="ZF_DBF4"/>
    <property type="match status" value="1"/>
</dbReference>
<gene>
    <name evidence="7" type="ORF">LAMI_0G00672G</name>
</gene>
<accession>A0A1G4K770</accession>
<dbReference type="OrthoDB" id="21380at2759"/>
<protein>
    <submittedName>
        <fullName evidence="7">LAMI_0G00672g1_1</fullName>
    </submittedName>
</protein>
<dbReference type="GO" id="GO:0010571">
    <property type="term" value="P:positive regulation of nuclear cell cycle DNA replication"/>
    <property type="evidence" value="ECO:0007669"/>
    <property type="project" value="TreeGrafter"/>
</dbReference>
<dbReference type="InterPro" id="IPR051590">
    <property type="entry name" value="Replication_Regulatory_Kinase"/>
</dbReference>
<dbReference type="Pfam" id="PF07535">
    <property type="entry name" value="zf-DBF"/>
    <property type="match status" value="1"/>
</dbReference>
<dbReference type="GO" id="GO:0003676">
    <property type="term" value="F:nucleic acid binding"/>
    <property type="evidence" value="ECO:0007669"/>
    <property type="project" value="InterPro"/>
</dbReference>
<feature type="compositionally biased region" description="Polar residues" evidence="5">
    <location>
        <begin position="373"/>
        <end position="386"/>
    </location>
</feature>
<keyword evidence="1" id="KW-0479">Metal-binding</keyword>
<dbReference type="PANTHER" id="PTHR15375">
    <property type="entry name" value="ACTIVATOR OF S-PHASE KINASE-RELATED"/>
    <property type="match status" value="1"/>
</dbReference>
<proteinExistence type="predicted"/>
<feature type="region of interest" description="Disordered" evidence="5">
    <location>
        <begin position="431"/>
        <end position="453"/>
    </location>
</feature>
<dbReference type="FunFam" id="6.10.250.3410:FF:000001">
    <property type="entry name" value="Protein DBF4 homolog A"/>
    <property type="match status" value="1"/>
</dbReference>
<dbReference type="Gene3D" id="3.40.50.10190">
    <property type="entry name" value="BRCT domain"/>
    <property type="match status" value="1"/>
</dbReference>
<feature type="region of interest" description="Disordered" evidence="5">
    <location>
        <begin position="472"/>
        <end position="520"/>
    </location>
</feature>
<dbReference type="InterPro" id="IPR036420">
    <property type="entry name" value="BRCT_dom_sf"/>
</dbReference>
<dbReference type="SMART" id="SM00586">
    <property type="entry name" value="ZnF_DBF"/>
    <property type="match status" value="1"/>
</dbReference>
<dbReference type="GO" id="GO:0008270">
    <property type="term" value="F:zinc ion binding"/>
    <property type="evidence" value="ECO:0007669"/>
    <property type="project" value="UniProtKB-KW"/>
</dbReference>
<evidence type="ECO:0000256" key="4">
    <source>
        <dbReference type="PROSITE-ProRule" id="PRU00600"/>
    </source>
</evidence>
<evidence type="ECO:0000259" key="6">
    <source>
        <dbReference type="PROSITE" id="PS51265"/>
    </source>
</evidence>
<dbReference type="EMBL" id="LT598469">
    <property type="protein sequence ID" value="SCU99766.1"/>
    <property type="molecule type" value="Genomic_DNA"/>
</dbReference>
<dbReference type="Proteomes" id="UP000191024">
    <property type="component" value="Chromosome G"/>
</dbReference>
<dbReference type="Pfam" id="PF22437">
    <property type="entry name" value="DBF4_BRCT"/>
    <property type="match status" value="1"/>
</dbReference>
<feature type="compositionally biased region" description="Polar residues" evidence="5">
    <location>
        <begin position="477"/>
        <end position="486"/>
    </location>
</feature>
<reference evidence="7 8" key="1">
    <citation type="submission" date="2016-03" db="EMBL/GenBank/DDBJ databases">
        <authorList>
            <person name="Devillers H."/>
        </authorList>
    </citation>
    <scope>NUCLEOTIDE SEQUENCE [LARGE SCALE GENOMIC DNA]</scope>
    <source>
        <strain evidence="7">CBS 11717</strain>
    </source>
</reference>
<name>A0A1G4K770_9SACH</name>
<dbReference type="Pfam" id="PF08630">
    <property type="entry name" value="Dfp1_Him1_M"/>
    <property type="match status" value="1"/>
</dbReference>
<organism evidence="7 8">
    <name type="scientific">Lachancea mirantina</name>
    <dbReference type="NCBI Taxonomy" id="1230905"/>
    <lineage>
        <taxon>Eukaryota</taxon>
        <taxon>Fungi</taxon>
        <taxon>Dikarya</taxon>
        <taxon>Ascomycota</taxon>
        <taxon>Saccharomycotina</taxon>
        <taxon>Saccharomycetes</taxon>
        <taxon>Saccharomycetales</taxon>
        <taxon>Saccharomycetaceae</taxon>
        <taxon>Lachancea</taxon>
    </lineage>
</organism>
<dbReference type="Gene3D" id="6.10.250.3410">
    <property type="entry name" value="DBF zinc finger"/>
    <property type="match status" value="1"/>
</dbReference>
<keyword evidence="2 4" id="KW-0863">Zinc-finger</keyword>
<keyword evidence="3" id="KW-0862">Zinc</keyword>
<dbReference type="GO" id="GO:1901987">
    <property type="term" value="P:regulation of cell cycle phase transition"/>
    <property type="evidence" value="ECO:0007669"/>
    <property type="project" value="TreeGrafter"/>
</dbReference>
<dbReference type="InterPro" id="IPR013939">
    <property type="entry name" value="Regulatory_Dfp1/Him1"/>
</dbReference>
<dbReference type="STRING" id="1230905.A0A1G4K770"/>
<dbReference type="AlphaFoldDB" id="A0A1G4K770"/>
<keyword evidence="8" id="KW-1185">Reference proteome</keyword>
<dbReference type="PANTHER" id="PTHR15375:SF26">
    <property type="entry name" value="PROTEIN CHIFFON"/>
    <property type="match status" value="1"/>
</dbReference>
<dbReference type="InterPro" id="IPR055116">
    <property type="entry name" value="DBF4_BRCT"/>
</dbReference>